<dbReference type="AlphaFoldDB" id="A0A2M9YNE9"/>
<keyword evidence="4" id="KW-1185">Reference proteome</keyword>
<evidence type="ECO:0000256" key="1">
    <source>
        <dbReference type="SAM" id="MobiDB-lite"/>
    </source>
</evidence>
<protein>
    <submittedName>
        <fullName evidence="2">Uncharacterized protein</fullName>
    </submittedName>
</protein>
<sequence>MSSYFFKSKAPRKSRNSYFSLSQKSTVSGGPGEYEVPSIIGGPILSAKVGTHTEGSLLHRVFVLKLSSP</sequence>
<dbReference type="Proteomes" id="UP000232188">
    <property type="component" value="Unassembled WGS sequence"/>
</dbReference>
<name>A0A2M9YNE9_9LEPT</name>
<dbReference type="Proteomes" id="UP000232149">
    <property type="component" value="Unassembled WGS sequence"/>
</dbReference>
<gene>
    <name evidence="3" type="ORF">CH376_22640</name>
    <name evidence="2" type="ORF">CH380_11720</name>
</gene>
<dbReference type="EMBL" id="NPDU01000108">
    <property type="protein sequence ID" value="PJZ59638.1"/>
    <property type="molecule type" value="Genomic_DNA"/>
</dbReference>
<evidence type="ECO:0000313" key="4">
    <source>
        <dbReference type="Proteomes" id="UP000232149"/>
    </source>
</evidence>
<evidence type="ECO:0000313" key="5">
    <source>
        <dbReference type="Proteomes" id="UP000232188"/>
    </source>
</evidence>
<organism evidence="2 5">
    <name type="scientific">Leptospira adleri</name>
    <dbReference type="NCBI Taxonomy" id="2023186"/>
    <lineage>
        <taxon>Bacteria</taxon>
        <taxon>Pseudomonadati</taxon>
        <taxon>Spirochaetota</taxon>
        <taxon>Spirochaetia</taxon>
        <taxon>Leptospirales</taxon>
        <taxon>Leptospiraceae</taxon>
        <taxon>Leptospira</taxon>
    </lineage>
</organism>
<feature type="region of interest" description="Disordered" evidence="1">
    <location>
        <begin position="1"/>
        <end position="31"/>
    </location>
</feature>
<dbReference type="EMBL" id="NPDV01000009">
    <property type="protein sequence ID" value="PJZ53077.1"/>
    <property type="molecule type" value="Genomic_DNA"/>
</dbReference>
<reference evidence="4 5" key="1">
    <citation type="submission" date="2017-07" db="EMBL/GenBank/DDBJ databases">
        <title>Leptospira spp. isolated from tropical soils.</title>
        <authorList>
            <person name="Thibeaux R."/>
            <person name="Iraola G."/>
            <person name="Ferres I."/>
            <person name="Bierque E."/>
            <person name="Girault D."/>
            <person name="Soupe-Gilbert M.-E."/>
            <person name="Picardeau M."/>
            <person name="Goarant C."/>
        </authorList>
    </citation>
    <scope>NUCLEOTIDE SEQUENCE [LARGE SCALE GENOMIC DNA]</scope>
    <source>
        <strain evidence="2 5">FH2-B-C1</strain>
        <strain evidence="3 4">FH2-B-D1</strain>
    </source>
</reference>
<evidence type="ECO:0000313" key="3">
    <source>
        <dbReference type="EMBL" id="PJZ59638.1"/>
    </source>
</evidence>
<feature type="compositionally biased region" description="Polar residues" evidence="1">
    <location>
        <begin position="16"/>
        <end position="28"/>
    </location>
</feature>
<evidence type="ECO:0000313" key="2">
    <source>
        <dbReference type="EMBL" id="PJZ53077.1"/>
    </source>
</evidence>
<accession>A0A2M9YNE9</accession>
<comment type="caution">
    <text evidence="2">The sequence shown here is derived from an EMBL/GenBank/DDBJ whole genome shotgun (WGS) entry which is preliminary data.</text>
</comment>
<proteinExistence type="predicted"/>